<gene>
    <name evidence="12" type="primary">nhaC</name>
    <name evidence="12" type="ORF">C9J01_09410</name>
</gene>
<dbReference type="EMBL" id="PYMB01000002">
    <property type="protein sequence ID" value="PSW14627.1"/>
    <property type="molecule type" value="Genomic_DNA"/>
</dbReference>
<evidence type="ECO:0000256" key="7">
    <source>
        <dbReference type="ARBA" id="ARBA00023136"/>
    </source>
</evidence>
<keyword evidence="3" id="KW-0050">Antiport</keyword>
<feature type="transmembrane region" description="Helical" evidence="10">
    <location>
        <begin position="12"/>
        <end position="31"/>
    </location>
</feature>
<protein>
    <submittedName>
        <fullName evidence="12">Na+/H+ antiporter NhaC</fullName>
    </submittedName>
</protein>
<dbReference type="GO" id="GO:0015297">
    <property type="term" value="F:antiporter activity"/>
    <property type="evidence" value="ECO:0007669"/>
    <property type="project" value="UniProtKB-KW"/>
</dbReference>
<dbReference type="Proteomes" id="UP000241346">
    <property type="component" value="Unassembled WGS sequence"/>
</dbReference>
<feature type="transmembrane region" description="Helical" evidence="10">
    <location>
        <begin position="234"/>
        <end position="254"/>
    </location>
</feature>
<evidence type="ECO:0000256" key="5">
    <source>
        <dbReference type="ARBA" id="ARBA00022692"/>
    </source>
</evidence>
<keyword evidence="4" id="KW-1003">Cell membrane</keyword>
<evidence type="ECO:0000256" key="8">
    <source>
        <dbReference type="ARBA" id="ARBA00038435"/>
    </source>
</evidence>
<evidence type="ECO:0000256" key="3">
    <source>
        <dbReference type="ARBA" id="ARBA00022449"/>
    </source>
</evidence>
<organism evidence="12 13">
    <name type="scientific">Photobacterium rosenbergii</name>
    <dbReference type="NCBI Taxonomy" id="294936"/>
    <lineage>
        <taxon>Bacteria</taxon>
        <taxon>Pseudomonadati</taxon>
        <taxon>Pseudomonadota</taxon>
        <taxon>Gammaproteobacteria</taxon>
        <taxon>Vibrionales</taxon>
        <taxon>Vibrionaceae</taxon>
        <taxon>Photobacterium</taxon>
    </lineage>
</organism>
<proteinExistence type="inferred from homology"/>
<feature type="transmembrane region" description="Helical" evidence="10">
    <location>
        <begin position="445"/>
        <end position="467"/>
    </location>
</feature>
<evidence type="ECO:0000256" key="6">
    <source>
        <dbReference type="ARBA" id="ARBA00022989"/>
    </source>
</evidence>
<evidence type="ECO:0000256" key="10">
    <source>
        <dbReference type="SAM" id="Phobius"/>
    </source>
</evidence>
<dbReference type="OrthoDB" id="9762978at2"/>
<keyword evidence="2" id="KW-0813">Transport</keyword>
<evidence type="ECO:0000259" key="11">
    <source>
        <dbReference type="Pfam" id="PF03553"/>
    </source>
</evidence>
<dbReference type="GO" id="GO:0005886">
    <property type="term" value="C:plasma membrane"/>
    <property type="evidence" value="ECO:0007669"/>
    <property type="project" value="UniProtKB-SubCell"/>
</dbReference>
<feature type="transmembrane region" description="Helical" evidence="10">
    <location>
        <begin position="363"/>
        <end position="380"/>
    </location>
</feature>
<dbReference type="PANTHER" id="PTHR33451:SF3">
    <property type="entry name" value="MALATE-2H(+)_NA(+)-LACTATE ANTIPORTER"/>
    <property type="match status" value="1"/>
</dbReference>
<evidence type="ECO:0000256" key="1">
    <source>
        <dbReference type="ARBA" id="ARBA00004651"/>
    </source>
</evidence>
<feature type="transmembrane region" description="Helical" evidence="10">
    <location>
        <begin position="328"/>
        <end position="351"/>
    </location>
</feature>
<dbReference type="NCBIfam" id="TIGR00931">
    <property type="entry name" value="antiport_nhaC"/>
    <property type="match status" value="1"/>
</dbReference>
<evidence type="ECO:0000313" key="12">
    <source>
        <dbReference type="EMBL" id="PSW14627.1"/>
    </source>
</evidence>
<comment type="subcellular location">
    <subcellularLocation>
        <location evidence="1">Cell membrane</location>
        <topology evidence="1">Multi-pass membrane protein</topology>
    </subcellularLocation>
</comment>
<feature type="domain" description="Na+/H+ antiporter NhaC-like C-terminal" evidence="11">
    <location>
        <begin position="160"/>
        <end position="464"/>
    </location>
</feature>
<evidence type="ECO:0000256" key="2">
    <source>
        <dbReference type="ARBA" id="ARBA00022448"/>
    </source>
</evidence>
<feature type="transmembrane region" description="Helical" evidence="10">
    <location>
        <begin position="75"/>
        <end position="102"/>
    </location>
</feature>
<feature type="transmembrane region" description="Helical" evidence="10">
    <location>
        <begin position="193"/>
        <end position="214"/>
    </location>
</feature>
<evidence type="ECO:0000313" key="13">
    <source>
        <dbReference type="Proteomes" id="UP000241346"/>
    </source>
</evidence>
<keyword evidence="7 10" id="KW-0472">Membrane</keyword>
<dbReference type="PANTHER" id="PTHR33451">
    <property type="entry name" value="MALATE-2H(+)/NA(+)-LACTATE ANTIPORTER"/>
    <property type="match status" value="1"/>
</dbReference>
<accession>A0A2T3NHX3</accession>
<feature type="transmembrane region" description="Helical" evidence="10">
    <location>
        <begin position="261"/>
        <end position="280"/>
    </location>
</feature>
<feature type="region of interest" description="Disordered" evidence="9">
    <location>
        <begin position="478"/>
        <end position="498"/>
    </location>
</feature>
<dbReference type="AlphaFoldDB" id="A0A2T3NHX3"/>
<sequence>MTNTKPLPSLPLAIAPIAVMFGLLAIGYGMLGLRIEPLLLVSAAFTGFIAYRMGYNWDDIMGAIVEKLAKAMPVILILVSVGGLIASWMISGTIPYMVYWGLKVISPEYILIAAFFVTSVVSVCTGTSWGSAGTVGVALMGVAAGLDVSLAAAAGAVVSGAYFGDKISPLSDSTNFAPVVSGTTLYEHIQHMLYTTLPGFVIASVVFFFAGQHGDIAGVAEPQKVVEILASLESLYNLNILLVIPPVMILWGALTKKPVIPLMLTASAIALGLGMVFQGFSLQQGFQAYVDGFNISMFSANGHAIDGIIPDVAKLLNRGGLFSMMSTILLVFCAFAFAGILSLTGALNVVLGHFLHLIRTTGQLILSTVIATITVVFTTSDGKLALLIPGELFQNAYRKMGLDTKNLSRTIEDAGTIIEPLVPWTAAGVYMAGTLGVSTLDYLPWAIQCYTGVIFAIIYGFTGFGIAKAPITQTAMNQATEQASEQQATTPSATAEAN</sequence>
<name>A0A2T3NHX3_9GAMM</name>
<feature type="compositionally biased region" description="Low complexity" evidence="9">
    <location>
        <begin position="478"/>
        <end position="490"/>
    </location>
</feature>
<reference evidence="12 13" key="1">
    <citation type="submission" date="2018-03" db="EMBL/GenBank/DDBJ databases">
        <title>Whole genome sequencing of Histamine producing bacteria.</title>
        <authorList>
            <person name="Butler K."/>
        </authorList>
    </citation>
    <scope>NUCLEOTIDE SEQUENCE [LARGE SCALE GENOMIC DNA]</scope>
    <source>
        <strain evidence="12 13">DSM 19138</strain>
    </source>
</reference>
<feature type="transmembrane region" description="Helical" evidence="10">
    <location>
        <begin position="109"/>
        <end position="129"/>
    </location>
</feature>
<dbReference type="InterPro" id="IPR004770">
    <property type="entry name" value="Na/H_antiport_NhaC"/>
</dbReference>
<dbReference type="InterPro" id="IPR052180">
    <property type="entry name" value="NhaC_Na-H+_Antiporter"/>
</dbReference>
<dbReference type="InterPro" id="IPR018461">
    <property type="entry name" value="Na/H_Antiport_NhaC-like_C"/>
</dbReference>
<comment type="caution">
    <text evidence="12">The sequence shown here is derived from an EMBL/GenBank/DDBJ whole genome shotgun (WGS) entry which is preliminary data.</text>
</comment>
<evidence type="ECO:0000256" key="4">
    <source>
        <dbReference type="ARBA" id="ARBA00022475"/>
    </source>
</evidence>
<keyword evidence="5 10" id="KW-0812">Transmembrane</keyword>
<feature type="transmembrane region" description="Helical" evidence="10">
    <location>
        <begin position="135"/>
        <end position="163"/>
    </location>
</feature>
<feature type="transmembrane region" description="Helical" evidence="10">
    <location>
        <begin position="38"/>
        <end position="55"/>
    </location>
</feature>
<dbReference type="Pfam" id="PF03553">
    <property type="entry name" value="Na_H_antiporter"/>
    <property type="match status" value="1"/>
</dbReference>
<keyword evidence="6 10" id="KW-1133">Transmembrane helix</keyword>
<evidence type="ECO:0000256" key="9">
    <source>
        <dbReference type="SAM" id="MobiDB-lite"/>
    </source>
</evidence>
<dbReference type="RefSeq" id="WP_107297866.1">
    <property type="nucleotide sequence ID" value="NZ_PYMB01000002.1"/>
</dbReference>
<comment type="similarity">
    <text evidence="8">Belongs to the NhaC Na(+)/H(+) (TC 2.A.35) antiporter family.</text>
</comment>